<dbReference type="RefSeq" id="WP_341744830.1">
    <property type="nucleotide sequence ID" value="NZ_CP151407.1"/>
</dbReference>
<name>A0ABZ2XMR3_9RHOO</name>
<keyword evidence="2" id="KW-1185">Reference proteome</keyword>
<dbReference type="Proteomes" id="UP001479520">
    <property type="component" value="Plasmid unnamed1"/>
</dbReference>
<geneLocation type="plasmid" evidence="1 2">
    <name>unnamed1</name>
</geneLocation>
<organism evidence="1 2">
    <name type="scientific">Azonexus hydrophilus</name>
    <dbReference type="NCBI Taxonomy" id="418702"/>
    <lineage>
        <taxon>Bacteria</taxon>
        <taxon>Pseudomonadati</taxon>
        <taxon>Pseudomonadota</taxon>
        <taxon>Betaproteobacteria</taxon>
        <taxon>Rhodocyclales</taxon>
        <taxon>Azonexaceae</taxon>
        <taxon>Azonexus</taxon>
    </lineage>
</organism>
<protein>
    <submittedName>
        <fullName evidence="1">Uncharacterized protein</fullName>
    </submittedName>
</protein>
<accession>A0ABZ2XMR3</accession>
<gene>
    <name evidence="1" type="ORF">AADV58_17325</name>
</gene>
<proteinExistence type="predicted"/>
<reference evidence="1 2" key="1">
    <citation type="submission" date="2024-04" db="EMBL/GenBank/DDBJ databases">
        <title>Dissimilatory iodate-reducing microorganisms contribute to the enrichment of iodine in groundwater.</title>
        <authorList>
            <person name="Jiang Z."/>
        </authorList>
    </citation>
    <scope>NUCLEOTIDE SEQUENCE [LARGE SCALE GENOMIC DNA]</scope>
    <source>
        <strain evidence="1 2">NCP973</strain>
        <plasmid evidence="1 2">unnamed1</plasmid>
    </source>
</reference>
<keyword evidence="1" id="KW-0614">Plasmid</keyword>
<evidence type="ECO:0000313" key="2">
    <source>
        <dbReference type="Proteomes" id="UP001479520"/>
    </source>
</evidence>
<sequence>MADPHVREALYRRLKAVQAEFGKARLELGMLLTVFKDNPEFWEGKAESFPAFLEEERIQSAAASQFMKVAKCLLFDFALSDTEIHEISTANFRILEQASKVMTKENRDDVLAIVASLGERDAREALRWYGLEDDEQKAAPSPVNGLMRRYRDLPDDQRLAFLQKVAPIKNGRRTHA</sequence>
<dbReference type="EMBL" id="CP151407">
    <property type="protein sequence ID" value="WZJ23518.1"/>
    <property type="molecule type" value="Genomic_DNA"/>
</dbReference>
<evidence type="ECO:0000313" key="1">
    <source>
        <dbReference type="EMBL" id="WZJ23518.1"/>
    </source>
</evidence>